<dbReference type="Proteomes" id="UP000001299">
    <property type="component" value="Chromosome 1"/>
</dbReference>
<evidence type="ECO:0000313" key="2">
    <source>
        <dbReference type="EMBL" id="ADL33621.1"/>
    </source>
</evidence>
<feature type="transmembrane region" description="Helical" evidence="1">
    <location>
        <begin position="7"/>
        <end position="29"/>
    </location>
</feature>
<keyword evidence="1" id="KW-1133">Transmembrane helix</keyword>
<dbReference type="STRING" id="515622.bpr_I0879"/>
<sequence>MKRLIGITFSIAGLILSVFVINLLMYSFVPSYHDALEAAVEGNSDIPTVTVDEAGNVMIHERSDKAPRALAIVDLEDEENRETPLASNIENDKYVVVEKAAKVKEDAEQEQPQKQIIDKEYHEDCGTGKGYWVITYSDGSTSVE</sequence>
<protein>
    <submittedName>
        <fullName evidence="2">Uncharacterized protein</fullName>
    </submittedName>
</protein>
<dbReference type="HOGENOM" id="CLU_1792886_0_0_9"/>
<keyword evidence="1" id="KW-0812">Transmembrane</keyword>
<keyword evidence="3" id="KW-1185">Reference proteome</keyword>
<dbReference type="eggNOG" id="ENOG5030A8T">
    <property type="taxonomic scope" value="Bacteria"/>
</dbReference>
<proteinExistence type="predicted"/>
<organism evidence="2 3">
    <name type="scientific">Butyrivibrio proteoclasticus (strain ATCC 51982 / DSM 14932 / B316)</name>
    <name type="common">Clostridium proteoclasticum</name>
    <dbReference type="NCBI Taxonomy" id="515622"/>
    <lineage>
        <taxon>Bacteria</taxon>
        <taxon>Bacillati</taxon>
        <taxon>Bacillota</taxon>
        <taxon>Clostridia</taxon>
        <taxon>Lachnospirales</taxon>
        <taxon>Lachnospiraceae</taxon>
        <taxon>Butyrivibrio</taxon>
    </lineage>
</organism>
<reference evidence="2 3" key="1">
    <citation type="journal article" date="2010" name="PLoS ONE">
        <title>The glycobiome of the rumen bacterium Butyrivibrio proteoclasticus B316(T) highlights adaptation to a polysaccharide-rich environment.</title>
        <authorList>
            <person name="Kelly W.J."/>
            <person name="Leahy S.C."/>
            <person name="Altermann E."/>
            <person name="Yeoman C.J."/>
            <person name="Dunne J.C."/>
            <person name="Kong Z."/>
            <person name="Pacheco D.M."/>
            <person name="Li D."/>
            <person name="Noel S.J."/>
            <person name="Moon C.D."/>
            <person name="Cookson A.L."/>
            <person name="Attwood G.T."/>
        </authorList>
    </citation>
    <scope>NUCLEOTIDE SEQUENCE [LARGE SCALE GENOMIC DNA]</scope>
    <source>
        <strain evidence="3">ATCC 51982 / DSM 14932 / B316</strain>
    </source>
</reference>
<keyword evidence="1" id="KW-0472">Membrane</keyword>
<dbReference type="RefSeq" id="WP_013280277.1">
    <property type="nucleotide sequence ID" value="NC_014387.1"/>
</dbReference>
<dbReference type="EMBL" id="CP001810">
    <property type="protein sequence ID" value="ADL33621.1"/>
    <property type="molecule type" value="Genomic_DNA"/>
</dbReference>
<evidence type="ECO:0000313" key="3">
    <source>
        <dbReference type="Proteomes" id="UP000001299"/>
    </source>
</evidence>
<evidence type="ECO:0000256" key="1">
    <source>
        <dbReference type="SAM" id="Phobius"/>
    </source>
</evidence>
<dbReference type="AlphaFoldDB" id="E0S1E6"/>
<dbReference type="KEGG" id="bpb:bpr_I0879"/>
<name>E0S1E6_BUTPB</name>
<accession>E0S1E6</accession>
<gene>
    <name evidence="2" type="ordered locus">bpr_I0879</name>
</gene>